<dbReference type="Pfam" id="PF02878">
    <property type="entry name" value="PGM_PMM_I"/>
    <property type="match status" value="1"/>
</dbReference>
<evidence type="ECO:0000313" key="12">
    <source>
        <dbReference type="EMBL" id="ANZ46130.1"/>
    </source>
</evidence>
<dbReference type="InterPro" id="IPR005845">
    <property type="entry name" value="A-D-PHexomutase_a/b/a-II"/>
</dbReference>
<evidence type="ECO:0000256" key="4">
    <source>
        <dbReference type="ARBA" id="ARBA00022723"/>
    </source>
</evidence>
<evidence type="ECO:0000313" key="13">
    <source>
        <dbReference type="Proteomes" id="UP000093044"/>
    </source>
</evidence>
<evidence type="ECO:0000256" key="2">
    <source>
        <dbReference type="ARBA" id="ARBA00010231"/>
    </source>
</evidence>
<evidence type="ECO:0000256" key="1">
    <source>
        <dbReference type="ARBA" id="ARBA00001946"/>
    </source>
</evidence>
<dbReference type="PROSITE" id="PS00710">
    <property type="entry name" value="PGM_PMM"/>
    <property type="match status" value="1"/>
</dbReference>
<dbReference type="InterPro" id="IPR005846">
    <property type="entry name" value="A-D-PHexomutase_a/b/a-III"/>
</dbReference>
<evidence type="ECO:0000259" key="11">
    <source>
        <dbReference type="Pfam" id="PF02880"/>
    </source>
</evidence>
<dbReference type="Gene3D" id="3.40.120.10">
    <property type="entry name" value="Alpha-D-Glucose-1,6-Bisphosphate, subunit A, domain 3"/>
    <property type="match status" value="3"/>
</dbReference>
<dbReference type="PANTHER" id="PTHR43771:SF2">
    <property type="entry name" value="PHOSPHOMANNOMUTASE_PHOSPHOGLUCOMUTASE"/>
    <property type="match status" value="1"/>
</dbReference>
<dbReference type="InterPro" id="IPR005844">
    <property type="entry name" value="A-D-PHexomutase_a/b/a-I"/>
</dbReference>
<sequence length="464" mass="51128">MTMSFVPAYIFREYDIRGIADAELTDEHVFLIGRAFGTWLMRRGVTAATLGGDARLSTPRIKAAAARGLNAAGVDVTDIGLVSTPTFYWSLYRFDVGGGIMVTGSHNPKEFNGLKVAYDKATLWGDDIQSIYKMIEADDMAEAERPGSCKSADINAEYIDMLVSKITLGPRKPKIVCDSGNGTGGLYAPEFLRRIGCEVTELYSTPDGHFPNHHPDPTKRENLPALIAAVKESGADFGVGFDGDSDRIGVVDNNGEVIWGDRLMALYWSEILPKHPGALAICEVKSSMALPETVERLGGRPIWWNAGHSLVKAKMREEHALFSGEVSGHMFFADEYFGYDDAFYAAGRLARIISNTDKTLAELMAAIPIYPSTIETRYDCPDDVKFGVVERVKEEALAEKLETITVDGVRIIYRDGWGLVRPSNTQPVLVARCEGRTEEALDEITKDMKRRLLAAGSPDFEWGY</sequence>
<keyword evidence="3" id="KW-0597">Phosphoprotein</keyword>
<dbReference type="KEGG" id="cpor:BED41_14090"/>
<dbReference type="GO" id="GO:0016868">
    <property type="term" value="F:intramolecular phosphotransferase activity"/>
    <property type="evidence" value="ECO:0007669"/>
    <property type="project" value="InterPro"/>
</dbReference>
<keyword evidence="6" id="KW-0413">Isomerase</keyword>
<dbReference type="EMBL" id="CP016757">
    <property type="protein sequence ID" value="ANZ46130.1"/>
    <property type="molecule type" value="Genomic_DNA"/>
</dbReference>
<dbReference type="Proteomes" id="UP000093044">
    <property type="component" value="Chromosome"/>
</dbReference>
<proteinExistence type="inferred from homology"/>
<dbReference type="CDD" id="cd03089">
    <property type="entry name" value="PMM_PGM"/>
    <property type="match status" value="1"/>
</dbReference>
<evidence type="ECO:0000256" key="3">
    <source>
        <dbReference type="ARBA" id="ARBA00022553"/>
    </source>
</evidence>
<dbReference type="InterPro" id="IPR016055">
    <property type="entry name" value="A-D-PHexomutase_a/b/a-I/II/III"/>
</dbReference>
<dbReference type="InterPro" id="IPR016066">
    <property type="entry name" value="A-D-PHexomutase_CS"/>
</dbReference>
<name>A0A1B2I825_9BACT</name>
<dbReference type="InterPro" id="IPR036900">
    <property type="entry name" value="A-D-PHexomutase_C_sf"/>
</dbReference>
<dbReference type="PANTHER" id="PTHR43771">
    <property type="entry name" value="PHOSPHOMANNOMUTASE"/>
    <property type="match status" value="1"/>
</dbReference>
<feature type="domain" description="Alpha-D-phosphohexomutase alpha/beta/alpha" evidence="9">
    <location>
        <begin position="10"/>
        <end position="139"/>
    </location>
</feature>
<dbReference type="PRINTS" id="PR00509">
    <property type="entry name" value="PGMPMM"/>
</dbReference>
<keyword evidence="13" id="KW-1185">Reference proteome</keyword>
<evidence type="ECO:0000259" key="10">
    <source>
        <dbReference type="Pfam" id="PF02879"/>
    </source>
</evidence>
<feature type="domain" description="Alpha-D-phosphohexomutase alpha/beta/alpha" evidence="11">
    <location>
        <begin position="260"/>
        <end position="366"/>
    </location>
</feature>
<protein>
    <submittedName>
        <fullName evidence="12">Phosphomannomutase</fullName>
    </submittedName>
</protein>
<accession>A0A1B2I825</accession>
<dbReference type="InterPro" id="IPR005843">
    <property type="entry name" value="A-D-PHexomutase_C"/>
</dbReference>
<keyword evidence="5 7" id="KW-0460">Magnesium</keyword>
<evidence type="ECO:0000259" key="8">
    <source>
        <dbReference type="Pfam" id="PF00408"/>
    </source>
</evidence>
<dbReference type="InterPro" id="IPR005841">
    <property type="entry name" value="Alpha-D-phosphohexomutase_SF"/>
</dbReference>
<dbReference type="Pfam" id="PF00408">
    <property type="entry name" value="PGM_PMM_IV"/>
    <property type="match status" value="1"/>
</dbReference>
<dbReference type="Pfam" id="PF02880">
    <property type="entry name" value="PGM_PMM_III"/>
    <property type="match status" value="1"/>
</dbReference>
<dbReference type="AlphaFoldDB" id="A0A1B2I825"/>
<gene>
    <name evidence="12" type="ORF">BED41_14090</name>
</gene>
<dbReference type="SUPFAM" id="SSF55957">
    <property type="entry name" value="Phosphoglucomutase, C-terminal domain"/>
    <property type="match status" value="1"/>
</dbReference>
<reference evidence="12" key="1">
    <citation type="submission" date="2016-08" db="EMBL/GenBank/DDBJ databases">
        <title>Complete genome of Cloacibacillus porcorum.</title>
        <authorList>
            <person name="Looft T."/>
            <person name="Bayles D.O."/>
            <person name="Alt D.P."/>
        </authorList>
    </citation>
    <scope>NUCLEOTIDE SEQUENCE [LARGE SCALE GENOMIC DNA]</scope>
    <source>
        <strain evidence="12">CL-84</strain>
    </source>
</reference>
<comment type="cofactor">
    <cofactor evidence="1">
        <name>Mg(2+)</name>
        <dbReference type="ChEBI" id="CHEBI:18420"/>
    </cofactor>
</comment>
<dbReference type="GO" id="GO:0000287">
    <property type="term" value="F:magnesium ion binding"/>
    <property type="evidence" value="ECO:0007669"/>
    <property type="project" value="InterPro"/>
</dbReference>
<dbReference type="STRING" id="1197717.BED41_14090"/>
<keyword evidence="4 7" id="KW-0479">Metal-binding</keyword>
<feature type="domain" description="Alpha-D-phosphohexomutase C-terminal" evidence="8">
    <location>
        <begin position="392"/>
        <end position="448"/>
    </location>
</feature>
<dbReference type="Gene3D" id="3.30.310.50">
    <property type="entry name" value="Alpha-D-phosphohexomutase, C-terminal domain"/>
    <property type="match status" value="1"/>
</dbReference>
<organism evidence="12 13">
    <name type="scientific">Cloacibacillus porcorum</name>
    <dbReference type="NCBI Taxonomy" id="1197717"/>
    <lineage>
        <taxon>Bacteria</taxon>
        <taxon>Thermotogati</taxon>
        <taxon>Synergistota</taxon>
        <taxon>Synergistia</taxon>
        <taxon>Synergistales</taxon>
        <taxon>Synergistaceae</taxon>
        <taxon>Cloacibacillus</taxon>
    </lineage>
</organism>
<dbReference type="Pfam" id="PF02879">
    <property type="entry name" value="PGM_PMM_II"/>
    <property type="match status" value="1"/>
</dbReference>
<comment type="similarity">
    <text evidence="2 7">Belongs to the phosphohexose mutase family.</text>
</comment>
<evidence type="ECO:0000259" key="9">
    <source>
        <dbReference type="Pfam" id="PF02878"/>
    </source>
</evidence>
<dbReference type="GO" id="GO:0005975">
    <property type="term" value="P:carbohydrate metabolic process"/>
    <property type="evidence" value="ECO:0007669"/>
    <property type="project" value="InterPro"/>
</dbReference>
<evidence type="ECO:0000256" key="7">
    <source>
        <dbReference type="RuleBase" id="RU004326"/>
    </source>
</evidence>
<evidence type="ECO:0000256" key="6">
    <source>
        <dbReference type="ARBA" id="ARBA00023235"/>
    </source>
</evidence>
<evidence type="ECO:0000256" key="5">
    <source>
        <dbReference type="ARBA" id="ARBA00022842"/>
    </source>
</evidence>
<feature type="domain" description="Alpha-D-phosphohexomutase alpha/beta/alpha" evidence="10">
    <location>
        <begin position="157"/>
        <end position="255"/>
    </location>
</feature>
<dbReference type="SUPFAM" id="SSF53738">
    <property type="entry name" value="Phosphoglucomutase, first 3 domains"/>
    <property type="match status" value="3"/>
</dbReference>